<organism evidence="2 3">
    <name type="scientific">Camellia sinensis var. sinensis</name>
    <name type="common">China tea</name>
    <dbReference type="NCBI Taxonomy" id="542762"/>
    <lineage>
        <taxon>Eukaryota</taxon>
        <taxon>Viridiplantae</taxon>
        <taxon>Streptophyta</taxon>
        <taxon>Embryophyta</taxon>
        <taxon>Tracheophyta</taxon>
        <taxon>Spermatophyta</taxon>
        <taxon>Magnoliopsida</taxon>
        <taxon>eudicotyledons</taxon>
        <taxon>Gunneridae</taxon>
        <taxon>Pentapetalae</taxon>
        <taxon>asterids</taxon>
        <taxon>Ericales</taxon>
        <taxon>Theaceae</taxon>
        <taxon>Camellia</taxon>
    </lineage>
</organism>
<dbReference type="EMBL" id="SDRB02003720">
    <property type="protein sequence ID" value="THG17028.1"/>
    <property type="molecule type" value="Genomic_DNA"/>
</dbReference>
<keyword evidence="3" id="KW-1185">Reference proteome</keyword>
<dbReference type="AlphaFoldDB" id="A0A4S4EKC6"/>
<proteinExistence type="predicted"/>
<dbReference type="Proteomes" id="UP000306102">
    <property type="component" value="Unassembled WGS sequence"/>
</dbReference>
<evidence type="ECO:0000313" key="2">
    <source>
        <dbReference type="EMBL" id="THG17028.1"/>
    </source>
</evidence>
<accession>A0A4S4EKC6</accession>
<reference evidence="2 3" key="1">
    <citation type="journal article" date="2018" name="Proc. Natl. Acad. Sci. U.S.A.">
        <title>Draft genome sequence of Camellia sinensis var. sinensis provides insights into the evolution of the tea genome and tea quality.</title>
        <authorList>
            <person name="Wei C."/>
            <person name="Yang H."/>
            <person name="Wang S."/>
            <person name="Zhao J."/>
            <person name="Liu C."/>
            <person name="Gao L."/>
            <person name="Xia E."/>
            <person name="Lu Y."/>
            <person name="Tai Y."/>
            <person name="She G."/>
            <person name="Sun J."/>
            <person name="Cao H."/>
            <person name="Tong W."/>
            <person name="Gao Q."/>
            <person name="Li Y."/>
            <person name="Deng W."/>
            <person name="Jiang X."/>
            <person name="Wang W."/>
            <person name="Chen Q."/>
            <person name="Zhang S."/>
            <person name="Li H."/>
            <person name="Wu J."/>
            <person name="Wang P."/>
            <person name="Li P."/>
            <person name="Shi C."/>
            <person name="Zheng F."/>
            <person name="Jian J."/>
            <person name="Huang B."/>
            <person name="Shan D."/>
            <person name="Shi M."/>
            <person name="Fang C."/>
            <person name="Yue Y."/>
            <person name="Li F."/>
            <person name="Li D."/>
            <person name="Wei S."/>
            <person name="Han B."/>
            <person name="Jiang C."/>
            <person name="Yin Y."/>
            <person name="Xia T."/>
            <person name="Zhang Z."/>
            <person name="Bennetzen J.L."/>
            <person name="Zhao S."/>
            <person name="Wan X."/>
        </authorList>
    </citation>
    <scope>NUCLEOTIDE SEQUENCE [LARGE SCALE GENOMIC DNA]</scope>
    <source>
        <strain evidence="3">cv. Shuchazao</strain>
        <tissue evidence="2">Leaf</tissue>
    </source>
</reference>
<evidence type="ECO:0000256" key="1">
    <source>
        <dbReference type="SAM" id="MobiDB-lite"/>
    </source>
</evidence>
<name>A0A4S4EKC6_CAMSN</name>
<feature type="compositionally biased region" description="Polar residues" evidence="1">
    <location>
        <begin position="213"/>
        <end position="233"/>
    </location>
</feature>
<gene>
    <name evidence="2" type="ORF">TEA_012854</name>
</gene>
<evidence type="ECO:0000313" key="3">
    <source>
        <dbReference type="Proteomes" id="UP000306102"/>
    </source>
</evidence>
<feature type="region of interest" description="Disordered" evidence="1">
    <location>
        <begin position="213"/>
        <end position="234"/>
    </location>
</feature>
<protein>
    <submittedName>
        <fullName evidence="2">Uncharacterized protein</fullName>
    </submittedName>
</protein>
<feature type="region of interest" description="Disordered" evidence="1">
    <location>
        <begin position="150"/>
        <end position="184"/>
    </location>
</feature>
<feature type="compositionally biased region" description="Polar residues" evidence="1">
    <location>
        <begin position="171"/>
        <end position="180"/>
    </location>
</feature>
<sequence>MQIDGPAAILVAARWSGKCWSLATRRLEQDRGRDVRARNLAQDRRRDFRSSSLGQLGKGVGSKIIGPGKTHGPGMRGLDLGHFNNVFLRNAVLGQRGFDASLGQLRPTGVGHFGVRLFGIRRTSHRMGKQGPQGWVGFNPHRGLIGHDCGATKGAQGRGNDRRRSVMGEASTITEGQTEDPTGWNAEASHDWNAGSLPSMAVEDEGACWEEQVQNTRGPKIQQRGSRSSTEPNPFSAATLISVAPCLRSPSCPSMEASTPSEVNFQILANSHIPLSISSGDEVESAISRFTSLGKLQSVKGMTIQKAFGLDGAEPIQNVVKVVATDEEMRNVFLNITEVPEFKRQLTTDCHFADYDGDRAARSAREGPGGSACGVYDLAFAV</sequence>
<comment type="caution">
    <text evidence="2">The sequence shown here is derived from an EMBL/GenBank/DDBJ whole genome shotgun (WGS) entry which is preliminary data.</text>
</comment>